<evidence type="ECO:0008006" key="4">
    <source>
        <dbReference type="Google" id="ProtNLM"/>
    </source>
</evidence>
<dbReference type="EMBL" id="BMFS01000004">
    <property type="protein sequence ID" value="GGG98352.1"/>
    <property type="molecule type" value="Genomic_DNA"/>
</dbReference>
<evidence type="ECO:0000313" key="3">
    <source>
        <dbReference type="Proteomes" id="UP000648722"/>
    </source>
</evidence>
<sequence>MSVHLQRALGAIIVAIMLPSLAAAQGESSVYTNIDEACARRWLPDEPVMEIACAGAEGWSLYVLASDHGQATAYASPDGVRSDWTSPPTRSPFGDFHDVVEWRVRDGAPMATIHRYRHHTPADAMEPGSADQTLHTLVVTALDSSGEPSACPVAFVNASAITNANEVARFVADNAAPGWDCAREPMRIESAADAAIR</sequence>
<evidence type="ECO:0000256" key="1">
    <source>
        <dbReference type="SAM" id="SignalP"/>
    </source>
</evidence>
<dbReference type="Proteomes" id="UP000648722">
    <property type="component" value="Unassembled WGS sequence"/>
</dbReference>
<feature type="signal peptide" evidence="1">
    <location>
        <begin position="1"/>
        <end position="22"/>
    </location>
</feature>
<keyword evidence="1" id="KW-0732">Signal</keyword>
<name>A0ABQ1XNA5_9PROT</name>
<dbReference type="RefSeq" id="WP_188451712.1">
    <property type="nucleotide sequence ID" value="NZ_BMFS01000004.1"/>
</dbReference>
<protein>
    <recommendedName>
        <fullName evidence="4">Secreted protein</fullName>
    </recommendedName>
</protein>
<accession>A0ABQ1XNA5</accession>
<proteinExistence type="predicted"/>
<keyword evidence="3" id="KW-1185">Reference proteome</keyword>
<evidence type="ECO:0000313" key="2">
    <source>
        <dbReference type="EMBL" id="GGG98352.1"/>
    </source>
</evidence>
<reference evidence="3" key="1">
    <citation type="journal article" date="2019" name="Int. J. Syst. Evol. Microbiol.">
        <title>The Global Catalogue of Microorganisms (GCM) 10K type strain sequencing project: providing services to taxonomists for standard genome sequencing and annotation.</title>
        <authorList>
            <consortium name="The Broad Institute Genomics Platform"/>
            <consortium name="The Broad Institute Genome Sequencing Center for Infectious Disease"/>
            <person name="Wu L."/>
            <person name="Ma J."/>
        </authorList>
    </citation>
    <scope>NUCLEOTIDE SEQUENCE [LARGE SCALE GENOMIC DNA]</scope>
    <source>
        <strain evidence="3">CGMCC 1.12766</strain>
    </source>
</reference>
<organism evidence="2 3">
    <name type="scientific">Glycocaulis albus</name>
    <dbReference type="NCBI Taxonomy" id="1382801"/>
    <lineage>
        <taxon>Bacteria</taxon>
        <taxon>Pseudomonadati</taxon>
        <taxon>Pseudomonadota</taxon>
        <taxon>Alphaproteobacteria</taxon>
        <taxon>Maricaulales</taxon>
        <taxon>Maricaulaceae</taxon>
        <taxon>Glycocaulis</taxon>
    </lineage>
</organism>
<feature type="chain" id="PRO_5047325245" description="Secreted protein" evidence="1">
    <location>
        <begin position="23"/>
        <end position="197"/>
    </location>
</feature>
<comment type="caution">
    <text evidence="2">The sequence shown here is derived from an EMBL/GenBank/DDBJ whole genome shotgun (WGS) entry which is preliminary data.</text>
</comment>
<gene>
    <name evidence="2" type="ORF">GCM10007420_12660</name>
</gene>